<keyword evidence="3" id="KW-1185">Reference proteome</keyword>
<dbReference type="HOGENOM" id="CLU_3116995_0_0_3"/>
<sequence>MDRTLHQLTVLAASGVIMLIALSAGLSSTHSNYGSQVTQPTTAIAENLNR</sequence>
<accession>E0U789</accession>
<evidence type="ECO:0000313" key="2">
    <source>
        <dbReference type="EMBL" id="ADN12476.1"/>
    </source>
</evidence>
<dbReference type="KEGG" id="cyj:Cyan7822_0431"/>
<reference evidence="3" key="1">
    <citation type="journal article" date="2011" name="MBio">
        <title>Novel metabolic attributes of the genus Cyanothece, comprising a group of unicellular nitrogen-fixing Cyanobacteria.</title>
        <authorList>
            <person name="Bandyopadhyay A."/>
            <person name="Elvitigala T."/>
            <person name="Welsh E."/>
            <person name="Stockel J."/>
            <person name="Liberton M."/>
            <person name="Min H."/>
            <person name="Sherman L.A."/>
            <person name="Pakrasi H.B."/>
        </authorList>
    </citation>
    <scope>NUCLEOTIDE SEQUENCE [LARGE SCALE GENOMIC DNA]</scope>
    <source>
        <strain evidence="3">PCC 7822</strain>
    </source>
</reference>
<dbReference type="AlphaFoldDB" id="E0U789"/>
<evidence type="ECO:0000256" key="1">
    <source>
        <dbReference type="SAM" id="MobiDB-lite"/>
    </source>
</evidence>
<dbReference type="EMBL" id="CP002198">
    <property type="protein sequence ID" value="ADN12476.1"/>
    <property type="molecule type" value="Genomic_DNA"/>
</dbReference>
<dbReference type="RefSeq" id="WP_013320586.1">
    <property type="nucleotide sequence ID" value="NC_014501.1"/>
</dbReference>
<feature type="region of interest" description="Disordered" evidence="1">
    <location>
        <begin position="29"/>
        <end position="50"/>
    </location>
</feature>
<evidence type="ECO:0000313" key="3">
    <source>
        <dbReference type="Proteomes" id="UP000008206"/>
    </source>
</evidence>
<protein>
    <submittedName>
        <fullName evidence="2">Uncharacterized protein</fullName>
    </submittedName>
</protein>
<organism evidence="2 3">
    <name type="scientific">Gloeothece verrucosa (strain PCC 7822)</name>
    <name type="common">Cyanothece sp. (strain PCC 7822)</name>
    <dbReference type="NCBI Taxonomy" id="497965"/>
    <lineage>
        <taxon>Bacteria</taxon>
        <taxon>Bacillati</taxon>
        <taxon>Cyanobacteriota</taxon>
        <taxon>Cyanophyceae</taxon>
        <taxon>Oscillatoriophycideae</taxon>
        <taxon>Chroococcales</taxon>
        <taxon>Aphanothecaceae</taxon>
        <taxon>Gloeothece</taxon>
        <taxon>Gloeothece verrucosa</taxon>
    </lineage>
</organism>
<proteinExistence type="predicted"/>
<dbReference type="STRING" id="497965.Cyan7822_0431"/>
<gene>
    <name evidence="2" type="ordered locus">Cyan7822_0431</name>
</gene>
<name>E0U789_GLOV7</name>
<dbReference type="OrthoDB" id="9986668at2"/>
<dbReference type="Proteomes" id="UP000008206">
    <property type="component" value="Chromosome"/>
</dbReference>